<reference evidence="2" key="1">
    <citation type="journal article" date="2017" name="Nature">
        <title>The sunflower genome provides insights into oil metabolism, flowering and Asterid evolution.</title>
        <authorList>
            <person name="Badouin H."/>
            <person name="Gouzy J."/>
            <person name="Grassa C.J."/>
            <person name="Murat F."/>
            <person name="Staton S.E."/>
            <person name="Cottret L."/>
            <person name="Lelandais-Briere C."/>
            <person name="Owens G.L."/>
            <person name="Carrere S."/>
            <person name="Mayjonade B."/>
            <person name="Legrand L."/>
            <person name="Gill N."/>
            <person name="Kane N.C."/>
            <person name="Bowers J.E."/>
            <person name="Hubner S."/>
            <person name="Bellec A."/>
            <person name="Berard A."/>
            <person name="Berges H."/>
            <person name="Blanchet N."/>
            <person name="Boniface M.C."/>
            <person name="Brunel D."/>
            <person name="Catrice O."/>
            <person name="Chaidir N."/>
            <person name="Claudel C."/>
            <person name="Donnadieu C."/>
            <person name="Faraut T."/>
            <person name="Fievet G."/>
            <person name="Helmstetter N."/>
            <person name="King M."/>
            <person name="Knapp S.J."/>
            <person name="Lai Z."/>
            <person name="Le Paslier M.C."/>
            <person name="Lippi Y."/>
            <person name="Lorenzon L."/>
            <person name="Mandel J.R."/>
            <person name="Marage G."/>
            <person name="Marchand G."/>
            <person name="Marquand E."/>
            <person name="Bret-Mestries E."/>
            <person name="Morien E."/>
            <person name="Nambeesan S."/>
            <person name="Nguyen T."/>
            <person name="Pegot-Espagnet P."/>
            <person name="Pouilly N."/>
            <person name="Raftis F."/>
            <person name="Sallet E."/>
            <person name="Schiex T."/>
            <person name="Thomas J."/>
            <person name="Vandecasteele C."/>
            <person name="Vares D."/>
            <person name="Vear F."/>
            <person name="Vautrin S."/>
            <person name="Crespi M."/>
            <person name="Mangin B."/>
            <person name="Burke J.M."/>
            <person name="Salse J."/>
            <person name="Munos S."/>
            <person name="Vincourt P."/>
            <person name="Rieseberg L.H."/>
            <person name="Langlade N.B."/>
        </authorList>
    </citation>
    <scope>NUCLEOTIDE SEQUENCE</scope>
    <source>
        <tissue evidence="2">Leaves</tissue>
    </source>
</reference>
<organism evidence="2 3">
    <name type="scientific">Helianthus annuus</name>
    <name type="common">Common sunflower</name>
    <dbReference type="NCBI Taxonomy" id="4232"/>
    <lineage>
        <taxon>Eukaryota</taxon>
        <taxon>Viridiplantae</taxon>
        <taxon>Streptophyta</taxon>
        <taxon>Embryophyta</taxon>
        <taxon>Tracheophyta</taxon>
        <taxon>Spermatophyta</taxon>
        <taxon>Magnoliopsida</taxon>
        <taxon>eudicotyledons</taxon>
        <taxon>Gunneridae</taxon>
        <taxon>Pentapetalae</taxon>
        <taxon>asterids</taxon>
        <taxon>campanulids</taxon>
        <taxon>Asterales</taxon>
        <taxon>Asteraceae</taxon>
        <taxon>Asteroideae</taxon>
        <taxon>Heliantheae alliance</taxon>
        <taxon>Heliantheae</taxon>
        <taxon>Helianthus</taxon>
    </lineage>
</organism>
<dbReference type="Proteomes" id="UP000215914">
    <property type="component" value="Unassembled WGS sequence"/>
</dbReference>
<dbReference type="Pfam" id="PF04195">
    <property type="entry name" value="Transposase_28"/>
    <property type="match status" value="1"/>
</dbReference>
<dbReference type="AlphaFoldDB" id="A0A9K3N8R7"/>
<accession>A0A9K3N8R7</accession>
<gene>
    <name evidence="2" type="ORF">HanXRQr2_Chr09g0394431</name>
</gene>
<evidence type="ECO:0000259" key="1">
    <source>
        <dbReference type="Pfam" id="PF04195"/>
    </source>
</evidence>
<proteinExistence type="predicted"/>
<dbReference type="PANTHER" id="PTHR31099:SF49">
    <property type="entry name" value="MYOSIN HEAVY CHAIN-LIKE PROTEIN"/>
    <property type="match status" value="1"/>
</dbReference>
<reference evidence="2" key="2">
    <citation type="submission" date="2020-06" db="EMBL/GenBank/DDBJ databases">
        <title>Helianthus annuus Genome sequencing and assembly Release 2.</title>
        <authorList>
            <person name="Gouzy J."/>
            <person name="Langlade N."/>
            <person name="Munos S."/>
        </authorList>
    </citation>
    <scope>NUCLEOTIDE SEQUENCE</scope>
    <source>
        <tissue evidence="2">Leaves</tissue>
    </source>
</reference>
<name>A0A9K3N8R7_HELAN</name>
<dbReference type="InterPro" id="IPR007321">
    <property type="entry name" value="Transposase_28"/>
</dbReference>
<keyword evidence="3" id="KW-1185">Reference proteome</keyword>
<evidence type="ECO:0000313" key="3">
    <source>
        <dbReference type="Proteomes" id="UP000215914"/>
    </source>
</evidence>
<sequence>MGFLLEWGAQFPTPNSTALDAPPGYIVLYAAFFRDGNFRLPMMKFTAEVLTNYGLHISQINALGLPRLTHFEFICKANRLEPTFEMFNVFYFVSYTSGFYSFNSRTSGVNPCSSNPPKSLHDWKQKFFYIRRGVIPVDMHYRAESEGVPKVNVSIDFVE</sequence>
<dbReference type="PANTHER" id="PTHR31099">
    <property type="entry name" value="OS06G0165300 PROTEIN"/>
    <property type="match status" value="1"/>
</dbReference>
<comment type="caution">
    <text evidence="2">The sequence shown here is derived from an EMBL/GenBank/DDBJ whole genome shotgun (WGS) entry which is preliminary data.</text>
</comment>
<dbReference type="EMBL" id="MNCJ02000324">
    <property type="protein sequence ID" value="KAF5791407.1"/>
    <property type="molecule type" value="Genomic_DNA"/>
</dbReference>
<protein>
    <recommendedName>
        <fullName evidence="1">Transposase (putative) gypsy type domain-containing protein</fullName>
    </recommendedName>
</protein>
<feature type="domain" description="Transposase (putative) gypsy type" evidence="1">
    <location>
        <begin position="28"/>
        <end position="94"/>
    </location>
</feature>
<evidence type="ECO:0000313" key="2">
    <source>
        <dbReference type="EMBL" id="KAF5791407.1"/>
    </source>
</evidence>
<dbReference type="Gramene" id="mRNA:HanXRQr2_Chr09g0394431">
    <property type="protein sequence ID" value="CDS:HanXRQr2_Chr09g0394431.1"/>
    <property type="gene ID" value="HanXRQr2_Chr09g0394431"/>
</dbReference>